<dbReference type="InterPro" id="IPR058913">
    <property type="entry name" value="Integrase_dom_put"/>
</dbReference>
<dbReference type="EMBL" id="MU807138">
    <property type="protein sequence ID" value="KAJ3831965.1"/>
    <property type="molecule type" value="Genomic_DNA"/>
</dbReference>
<protein>
    <recommendedName>
        <fullName evidence="1">Integrase core domain-containing protein</fullName>
    </recommendedName>
</protein>
<sequence>MEYARGPGRGSYIWGRSVHNVRIERLWVDVSNYITQRWNNHFTQLERDHQLDVGNRNHIWLLQYLFLPVINRSLDFWVQGWNCHRISQRSGNGPTRSPEDMWGFDMLAQGMRGNALDQVPMSDEEIAEFGVDWQGIRDEALLDSLRENYAHEQGASRWFGQHGPPAQLNSVEVEPPSGLMSADEIQLMDEELHSIIRSPNEGDVVNLWRAALIYARATYPHAF</sequence>
<evidence type="ECO:0000313" key="2">
    <source>
        <dbReference type="EMBL" id="KAJ3831965.1"/>
    </source>
</evidence>
<evidence type="ECO:0000259" key="1">
    <source>
        <dbReference type="Pfam" id="PF24764"/>
    </source>
</evidence>
<proteinExistence type="predicted"/>
<dbReference type="PANTHER" id="PTHR46791:SF11">
    <property type="entry name" value="INTEGRASE CATALYTIC DOMAIN-CONTAINING PROTEIN"/>
    <property type="match status" value="1"/>
</dbReference>
<keyword evidence="3" id="KW-1185">Reference proteome</keyword>
<dbReference type="AlphaFoldDB" id="A0AA38NWL3"/>
<organism evidence="2 3">
    <name type="scientific">Lentinula raphanica</name>
    <dbReference type="NCBI Taxonomy" id="153919"/>
    <lineage>
        <taxon>Eukaryota</taxon>
        <taxon>Fungi</taxon>
        <taxon>Dikarya</taxon>
        <taxon>Basidiomycota</taxon>
        <taxon>Agaricomycotina</taxon>
        <taxon>Agaricomycetes</taxon>
        <taxon>Agaricomycetidae</taxon>
        <taxon>Agaricales</taxon>
        <taxon>Marasmiineae</taxon>
        <taxon>Omphalotaceae</taxon>
        <taxon>Lentinula</taxon>
    </lineage>
</organism>
<dbReference type="Pfam" id="PF24764">
    <property type="entry name" value="rva_4"/>
    <property type="match status" value="1"/>
</dbReference>
<comment type="caution">
    <text evidence="2">The sequence shown here is derived from an EMBL/GenBank/DDBJ whole genome shotgun (WGS) entry which is preliminary data.</text>
</comment>
<gene>
    <name evidence="2" type="ORF">F5878DRAFT_548845</name>
</gene>
<evidence type="ECO:0000313" key="3">
    <source>
        <dbReference type="Proteomes" id="UP001163846"/>
    </source>
</evidence>
<dbReference type="PANTHER" id="PTHR46791">
    <property type="entry name" value="EXPRESSED PROTEIN"/>
    <property type="match status" value="1"/>
</dbReference>
<dbReference type="Proteomes" id="UP001163846">
    <property type="component" value="Unassembled WGS sequence"/>
</dbReference>
<feature type="domain" description="Integrase core" evidence="1">
    <location>
        <begin position="1"/>
        <end position="109"/>
    </location>
</feature>
<reference evidence="2" key="1">
    <citation type="submission" date="2022-08" db="EMBL/GenBank/DDBJ databases">
        <authorList>
            <consortium name="DOE Joint Genome Institute"/>
            <person name="Min B."/>
            <person name="Riley R."/>
            <person name="Sierra-Patev S."/>
            <person name="Naranjo-Ortiz M."/>
            <person name="Looney B."/>
            <person name="Konkel Z."/>
            <person name="Slot J.C."/>
            <person name="Sakamoto Y."/>
            <person name="Steenwyk J.L."/>
            <person name="Rokas A."/>
            <person name="Carro J."/>
            <person name="Camarero S."/>
            <person name="Ferreira P."/>
            <person name="Molpeceres G."/>
            <person name="Ruiz-Duenas F.J."/>
            <person name="Serrano A."/>
            <person name="Henrissat B."/>
            <person name="Drula E."/>
            <person name="Hughes K.W."/>
            <person name="Mata J.L."/>
            <person name="Ishikawa N.K."/>
            <person name="Vargas-Isla R."/>
            <person name="Ushijima S."/>
            <person name="Smith C.A."/>
            <person name="Ahrendt S."/>
            <person name="Andreopoulos W."/>
            <person name="He G."/>
            <person name="Labutti K."/>
            <person name="Lipzen A."/>
            <person name="Ng V."/>
            <person name="Sandor L."/>
            <person name="Barry K."/>
            <person name="Martinez A.T."/>
            <person name="Xiao Y."/>
            <person name="Gibbons J.G."/>
            <person name="Terashima K."/>
            <person name="Hibbett D.S."/>
            <person name="Grigoriev I.V."/>
        </authorList>
    </citation>
    <scope>NUCLEOTIDE SEQUENCE</scope>
    <source>
        <strain evidence="2">TFB9207</strain>
    </source>
</reference>
<name>A0AA38NWL3_9AGAR</name>
<accession>A0AA38NWL3</accession>